<protein>
    <submittedName>
        <fullName evidence="8">Penicillin-binding protein activator</fullName>
    </submittedName>
</protein>
<dbReference type="Gene3D" id="3.40.50.2300">
    <property type="match status" value="2"/>
</dbReference>
<dbReference type="Gene3D" id="1.25.40.650">
    <property type="match status" value="1"/>
</dbReference>
<dbReference type="RefSeq" id="WP_395535663.1">
    <property type="nucleotide sequence ID" value="NZ_CP166302.1"/>
</dbReference>
<dbReference type="EMBL" id="JBGFTR010000011">
    <property type="protein sequence ID" value="MFH7565368.1"/>
    <property type="molecule type" value="Genomic_DNA"/>
</dbReference>
<keyword evidence="6" id="KW-0998">Cell outer membrane</keyword>
<keyword evidence="9" id="KW-1185">Reference proteome</keyword>
<evidence type="ECO:0000256" key="5">
    <source>
        <dbReference type="ARBA" id="ARBA00023139"/>
    </source>
</evidence>
<keyword evidence="1" id="KW-0732">Signal</keyword>
<evidence type="ECO:0000256" key="3">
    <source>
        <dbReference type="ARBA" id="ARBA00022984"/>
    </source>
</evidence>
<dbReference type="CDD" id="cd06339">
    <property type="entry name" value="PBP1_YraM_LppC_lipoprotein-like"/>
    <property type="match status" value="1"/>
</dbReference>
<organism evidence="8 9">
    <name type="scientific">Oceanimonas smirnovii</name>
    <dbReference type="NCBI Taxonomy" id="264574"/>
    <lineage>
        <taxon>Bacteria</taxon>
        <taxon>Pseudomonadati</taxon>
        <taxon>Pseudomonadota</taxon>
        <taxon>Gammaproteobacteria</taxon>
        <taxon>Aeromonadales</taxon>
        <taxon>Aeromonadaceae</taxon>
        <taxon>Oceanimonas</taxon>
    </lineage>
</organism>
<gene>
    <name evidence="8" type="ORF">AB9R89_08530</name>
</gene>
<evidence type="ECO:0000256" key="4">
    <source>
        <dbReference type="ARBA" id="ARBA00023136"/>
    </source>
</evidence>
<evidence type="ECO:0000313" key="8">
    <source>
        <dbReference type="EMBL" id="MFH7565368.1"/>
    </source>
</evidence>
<dbReference type="Gene3D" id="1.25.40.10">
    <property type="entry name" value="Tetratricopeptide repeat domain"/>
    <property type="match status" value="1"/>
</dbReference>
<proteinExistence type="predicted"/>
<keyword evidence="5" id="KW-0564">Palmitate</keyword>
<dbReference type="InterPro" id="IPR011990">
    <property type="entry name" value="TPR-like_helical_dom_sf"/>
</dbReference>
<comment type="caution">
    <text evidence="8">The sequence shown here is derived from an EMBL/GenBank/DDBJ whole genome shotgun (WGS) entry which is preliminary data.</text>
</comment>
<dbReference type="InterPro" id="IPR007443">
    <property type="entry name" value="LpoA"/>
</dbReference>
<sequence>MATQLQHTSVTRLLFALVFSTILTACGSGFLQPAVTPEPAPDMFSPLVRPADQYRAQADIATGDNAFAWRVLTIRSLLQQGSQQEAEARLKALRAGASLSQQPVVQLLNAASRLALSQPGEALPLLDNIDVQALSSSGQAYWWLLKANSHEQQRQPVEAAMALIARNELLSGPEQRRDIDRIYQLLSAQPSSALRNAQGDNLSAMANGWLRLLAILNTQNIPAEQKNWQLLSWERSYAGHPARVYLPLVQGNAQAPSFDASHIAVLLPLSGRLAEQGDAIRNGILSAGQGQSVRVSFFDTQSQDMAALYQQVMQSGADMILGPLLKDKVDTLLKLDPALPVLALNQPAYQPELATFYYFSLSPEGEATDAARRMWQEGHQQPLVFAPDNELGRRVAAEFNRQWQTVSGQPAAVSYFNNQASIEKDVRRALRNHAADSVFMPTNAAETRFILPYFDFVRDSRATRLPTYVISRSYIPAGEAPMGELAGLRLADMPWMFDGAPQLKEEILGLWPSAGSAWLRLFALGYDARAIIPQLPALRRGAPGVPGLTGELTVSPEGVVQRHLLWREYDNGNWIPIGANAELQE</sequence>
<name>A0ABW7P1V0_9GAMM</name>
<evidence type="ECO:0000256" key="6">
    <source>
        <dbReference type="ARBA" id="ARBA00023237"/>
    </source>
</evidence>
<dbReference type="Proteomes" id="UP001610706">
    <property type="component" value="Unassembled WGS sequence"/>
</dbReference>
<evidence type="ECO:0000256" key="1">
    <source>
        <dbReference type="ARBA" id="ARBA00022729"/>
    </source>
</evidence>
<dbReference type="InterPro" id="IPR028082">
    <property type="entry name" value="Peripla_BP_I"/>
</dbReference>
<keyword evidence="4" id="KW-0472">Membrane</keyword>
<keyword evidence="7" id="KW-0449">Lipoprotein</keyword>
<keyword evidence="2" id="KW-0133">Cell shape</keyword>
<evidence type="ECO:0000256" key="7">
    <source>
        <dbReference type="ARBA" id="ARBA00023288"/>
    </source>
</evidence>
<keyword evidence="3" id="KW-0573">Peptidoglycan synthesis</keyword>
<dbReference type="Pfam" id="PF04348">
    <property type="entry name" value="LppC"/>
    <property type="match status" value="1"/>
</dbReference>
<evidence type="ECO:0000256" key="2">
    <source>
        <dbReference type="ARBA" id="ARBA00022960"/>
    </source>
</evidence>
<evidence type="ECO:0000313" key="9">
    <source>
        <dbReference type="Proteomes" id="UP001610706"/>
    </source>
</evidence>
<dbReference type="SUPFAM" id="SSF53822">
    <property type="entry name" value="Periplasmic binding protein-like I"/>
    <property type="match status" value="1"/>
</dbReference>
<dbReference type="PANTHER" id="PTHR38038">
    <property type="entry name" value="PENICILLIN-BINDING PROTEIN ACTIVATOR LPOA"/>
    <property type="match status" value="1"/>
</dbReference>
<dbReference type="PANTHER" id="PTHR38038:SF1">
    <property type="entry name" value="PENICILLIN-BINDING PROTEIN ACTIVATOR LPOA"/>
    <property type="match status" value="1"/>
</dbReference>
<reference evidence="8 9" key="1">
    <citation type="submission" date="2024-08" db="EMBL/GenBank/DDBJ databases">
        <title>Oceanimonas smirnovii Genome sequencing and assembly.</title>
        <authorList>
            <person name="Tang B."/>
        </authorList>
    </citation>
    <scope>NUCLEOTIDE SEQUENCE [LARGE SCALE GENOMIC DNA]</scope>
    <source>
        <strain evidence="8 9">OS2020-119</strain>
    </source>
</reference>
<accession>A0ABW7P1V0</accession>